<dbReference type="RefSeq" id="WP_077712844.1">
    <property type="nucleotide sequence ID" value="NZ_CP019698.1"/>
</dbReference>
<keyword evidence="4 8" id="KW-0547">Nucleotide-binding</keyword>
<proteinExistence type="inferred from homology"/>
<accession>A0A1S6ISX2</accession>
<dbReference type="STRING" id="1833852.B0537_01400"/>
<dbReference type="Gene3D" id="3.40.50.300">
    <property type="entry name" value="P-loop containing nucleotide triphosphate hydrolases"/>
    <property type="match status" value="1"/>
</dbReference>
<dbReference type="EC" id="6.3.4.3" evidence="8"/>
<keyword evidence="10" id="KW-1185">Reference proteome</keyword>
<dbReference type="InterPro" id="IPR000559">
    <property type="entry name" value="Formate_THF_ligase"/>
</dbReference>
<dbReference type="HAMAP" id="MF_01543">
    <property type="entry name" value="FTHFS"/>
    <property type="match status" value="1"/>
</dbReference>
<dbReference type="OrthoDB" id="9761733at2"/>
<dbReference type="FunFam" id="3.30.1510.10:FF:000001">
    <property type="entry name" value="Formate--tetrahydrofolate ligase"/>
    <property type="match status" value="1"/>
</dbReference>
<evidence type="ECO:0000256" key="8">
    <source>
        <dbReference type="HAMAP-Rule" id="MF_01543"/>
    </source>
</evidence>
<keyword evidence="5 8" id="KW-0067">ATP-binding</keyword>
<evidence type="ECO:0000313" key="10">
    <source>
        <dbReference type="Proteomes" id="UP000189464"/>
    </source>
</evidence>
<comment type="catalytic activity">
    <reaction evidence="6 8">
        <text>(6S)-5,6,7,8-tetrahydrofolate + formate + ATP = (6R)-10-formyltetrahydrofolate + ADP + phosphate</text>
        <dbReference type="Rhea" id="RHEA:20221"/>
        <dbReference type="ChEBI" id="CHEBI:15740"/>
        <dbReference type="ChEBI" id="CHEBI:30616"/>
        <dbReference type="ChEBI" id="CHEBI:43474"/>
        <dbReference type="ChEBI" id="CHEBI:57453"/>
        <dbReference type="ChEBI" id="CHEBI:195366"/>
        <dbReference type="ChEBI" id="CHEBI:456216"/>
        <dbReference type="EC" id="6.3.4.3"/>
    </reaction>
</comment>
<evidence type="ECO:0000256" key="2">
    <source>
        <dbReference type="ARBA" id="ARBA00022563"/>
    </source>
</evidence>
<dbReference type="PROSITE" id="PS00721">
    <property type="entry name" value="FTHFS_1"/>
    <property type="match status" value="1"/>
</dbReference>
<comment type="similarity">
    <text evidence="7 8">Belongs to the formate--tetrahydrofolate ligase family.</text>
</comment>
<dbReference type="GO" id="GO:0005524">
    <property type="term" value="F:ATP binding"/>
    <property type="evidence" value="ECO:0007669"/>
    <property type="project" value="UniProtKB-UniRule"/>
</dbReference>
<evidence type="ECO:0000256" key="1">
    <source>
        <dbReference type="ARBA" id="ARBA00004777"/>
    </source>
</evidence>
<dbReference type="Gene3D" id="3.30.1510.10">
    <property type="entry name" value="Domain 2, N(10)-formyltetrahydrofolate synthetase"/>
    <property type="match status" value="1"/>
</dbReference>
<dbReference type="SUPFAM" id="SSF52540">
    <property type="entry name" value="P-loop containing nucleoside triphosphate hydrolases"/>
    <property type="match status" value="1"/>
</dbReference>
<dbReference type="AlphaFoldDB" id="A0A1S6ISX2"/>
<evidence type="ECO:0000256" key="5">
    <source>
        <dbReference type="ARBA" id="ARBA00022840"/>
    </source>
</evidence>
<organism evidence="9 10">
    <name type="scientific">Desulforamulus ferrireducens</name>
    <dbReference type="NCBI Taxonomy" id="1833852"/>
    <lineage>
        <taxon>Bacteria</taxon>
        <taxon>Bacillati</taxon>
        <taxon>Bacillota</taxon>
        <taxon>Clostridia</taxon>
        <taxon>Eubacteriales</taxon>
        <taxon>Peptococcaceae</taxon>
        <taxon>Desulforamulus</taxon>
    </lineage>
</organism>
<dbReference type="CDD" id="cd00477">
    <property type="entry name" value="FTHFS"/>
    <property type="match status" value="1"/>
</dbReference>
<dbReference type="Proteomes" id="UP000189464">
    <property type="component" value="Chromosome"/>
</dbReference>
<protein>
    <recommendedName>
        <fullName evidence="8">Formate--tetrahydrofolate ligase</fullName>
        <ecNumber evidence="8">6.3.4.3</ecNumber>
    </recommendedName>
    <alternativeName>
        <fullName evidence="8">Formyltetrahydrofolate synthetase</fullName>
        <shortName evidence="8">FHS</shortName>
        <shortName evidence="8">FTHFS</shortName>
    </alternativeName>
</protein>
<feature type="binding site" evidence="8">
    <location>
        <begin position="68"/>
        <end position="75"/>
    </location>
    <ligand>
        <name>ATP</name>
        <dbReference type="ChEBI" id="CHEBI:30616"/>
    </ligand>
</feature>
<dbReference type="FunFam" id="3.10.410.10:FF:000001">
    <property type="entry name" value="Putative formate--tetrahydrofolate ligase"/>
    <property type="match status" value="1"/>
</dbReference>
<evidence type="ECO:0000256" key="7">
    <source>
        <dbReference type="ARBA" id="ARBA00061363"/>
    </source>
</evidence>
<comment type="pathway">
    <text evidence="1 8">One-carbon metabolism; tetrahydrofolate interconversion.</text>
</comment>
<gene>
    <name evidence="8" type="primary">fhs</name>
    <name evidence="9" type="ORF">B0537_01400</name>
</gene>
<name>A0A1S6ISX2_9FIRM</name>
<evidence type="ECO:0000256" key="6">
    <source>
        <dbReference type="ARBA" id="ARBA00049033"/>
    </source>
</evidence>
<keyword evidence="2 8" id="KW-0554">One-carbon metabolism</keyword>
<dbReference type="GO" id="GO:0035999">
    <property type="term" value="P:tetrahydrofolate interconversion"/>
    <property type="evidence" value="ECO:0007669"/>
    <property type="project" value="UniProtKB-UniRule"/>
</dbReference>
<keyword evidence="3 8" id="KW-0436">Ligase</keyword>
<dbReference type="UniPathway" id="UPA00193"/>
<evidence type="ECO:0000313" key="9">
    <source>
        <dbReference type="EMBL" id="AQS57878.1"/>
    </source>
</evidence>
<dbReference type="Gene3D" id="3.10.410.10">
    <property type="entry name" value="Formyltetrahydrofolate synthetase, domain 3"/>
    <property type="match status" value="1"/>
</dbReference>
<dbReference type="GO" id="GO:0004329">
    <property type="term" value="F:formate-tetrahydrofolate ligase activity"/>
    <property type="evidence" value="ECO:0007669"/>
    <property type="project" value="UniProtKB-UniRule"/>
</dbReference>
<dbReference type="EMBL" id="CP019698">
    <property type="protein sequence ID" value="AQS57878.1"/>
    <property type="molecule type" value="Genomic_DNA"/>
</dbReference>
<evidence type="ECO:0000256" key="4">
    <source>
        <dbReference type="ARBA" id="ARBA00022741"/>
    </source>
</evidence>
<sequence length="567" mass="60629">MKVVPSDLEIAQAHQMIPITEIARSIGLSEDDIDLYGKYKAKISLDVLKKFQDKPQGKLIDITAITPTPLGEGKTVTTIGLAQGLGKIGKKVITTLRQPSMGPVFGIKGGAAGGGYAQVVPMEDINIHFTGDIHAVEAANNLLAAMIDTSILLGNPLNIDPMTVMWNRVLDTNDRALRDIVIGLGGKENGYPRQTSFDMAVASEVMAILALAEDLQDLRQRLGRIIVAYTYDGKPVTAEDLKAAGAMTVIMKEALKPNLVQTLEGQACIMHAGPFANIAHGNNSVLADKIALKLADYVVTESGFGSDLGMEKFMDIKCRQSGLRPSCVVITCTIRALKMHGGLGKVVAGKPLPEELTKENLPALERGCANLAHHIKVAGYFGVPVVVSVNRFTTDTDAEVALVREKALEAGAMGAYPITVWADGGAGAVELAEAVVAACEKPTDFKLLYPDNLSIKEKIEVLATKVYNADGVIYEPLAERKIKQFEELGLGHLPICMAKTHLSISHDPARKNLPSGYIFPIRDIRASVGAGFLYPLAGAMRTMPGLGSKPAAHNVDIDEHGRTVGLF</sequence>
<evidence type="ECO:0000256" key="3">
    <source>
        <dbReference type="ARBA" id="ARBA00022598"/>
    </source>
</evidence>
<reference evidence="9 10" key="1">
    <citation type="journal article" date="2016" name="Int. J. Syst. Evol. Microbiol.">
        <title>Desulfotomaculum ferrireducens sp. nov., a moderately thermophilic sulfate-reducing and dissimilatory Fe(III)-reducing bacterium isolated from compost.</title>
        <authorList>
            <person name="Yang G."/>
            <person name="Guo J."/>
            <person name="Zhuang L."/>
            <person name="Yuan Y."/>
            <person name="Zhou S."/>
        </authorList>
    </citation>
    <scope>NUCLEOTIDE SEQUENCE [LARGE SCALE GENOMIC DNA]</scope>
    <source>
        <strain evidence="9 10">GSS09</strain>
    </source>
</reference>
<dbReference type="NCBIfam" id="NF010030">
    <property type="entry name" value="PRK13505.1"/>
    <property type="match status" value="1"/>
</dbReference>
<dbReference type="InterPro" id="IPR020628">
    <property type="entry name" value="Formate_THF_ligase_CS"/>
</dbReference>
<dbReference type="Pfam" id="PF01268">
    <property type="entry name" value="FTHFS"/>
    <property type="match status" value="1"/>
</dbReference>
<dbReference type="KEGG" id="dfg:B0537_01400"/>
<dbReference type="InterPro" id="IPR027417">
    <property type="entry name" value="P-loop_NTPase"/>
</dbReference>